<evidence type="ECO:0000256" key="10">
    <source>
        <dbReference type="ARBA" id="ARBA00022723"/>
    </source>
</evidence>
<dbReference type="InterPro" id="IPR051073">
    <property type="entry name" value="ZNRF3_Arkadia_E3_ligases"/>
</dbReference>
<evidence type="ECO:0000256" key="15">
    <source>
        <dbReference type="ARBA" id="ARBA00022989"/>
    </source>
</evidence>
<keyword evidence="12 17" id="KW-0863">Zinc-finger</keyword>
<dbReference type="UniPathway" id="UPA00143"/>
<evidence type="ECO:0000256" key="6">
    <source>
        <dbReference type="ARBA" id="ARBA00022475"/>
    </source>
</evidence>
<dbReference type="PROSITE" id="PS50089">
    <property type="entry name" value="ZF_RING_2"/>
    <property type="match status" value="1"/>
</dbReference>
<keyword evidence="15 19" id="KW-1133">Transmembrane helix</keyword>
<dbReference type="EC" id="2.3.2.27" evidence="5"/>
<dbReference type="Pfam" id="PF13639">
    <property type="entry name" value="zf-RING_2"/>
    <property type="match status" value="1"/>
</dbReference>
<sequence>MRSAALLLALQWLWSAALAAAARPEIESAAAAAETLAEIEVVQYRPSQNGVVTNNSTLRLHGHFAGAGMRVAAEGKLLQFHPLWLCNTSEDEQQEYDFVSMVKLERPDRDPHPCLSLFNKAKFAIQRGASAVIFDVTDDASAVGQLKQNQDDPLLRPVILIQGQDAALLMKVININGEAIVKIHVKSDTLGRPAYDVGILMTLIVAFSVVVMILAVRIKCKQNRTRNSLQQQTINAISRLATRRYQSRCRSQTHERQSSLDSQSSSISEPVCAICLEEFAEGQDVRIISCFHEFHKECVDPWLLQHRTCPLCMYNIIEGNSSVAQHEVHDQANPAAQLNQRGESIQCSSFEEQRPKSLDSVSGPQEEQVLSHTHYHHHRHHHYGDAHPSPEEHCMSPGRSPSQKQENEQLEELLSDIKHCQQQVEFSCQSQYTPHPVQCHCLERHLLLPSGLCLPETSLQNVDVERGESRDVCAKPDQVPSENKPNRTSNRRRRKRRKRSFQMDQPVVYFHQDCDTLEDCGVHIHYGNSGRQCHLPHIQPSVPIPLILNNGASNEWGFPFCECPDPLCQQQRYQVGSEPQLAGEQHRNNMDPGHPFQDSCTEGYCDGGPVQDESFYCQEIPKSPGSESNVAEICEEVV</sequence>
<dbReference type="PANTHER" id="PTHR16200">
    <property type="entry name" value="RING ZINC FINGER"/>
    <property type="match status" value="1"/>
</dbReference>
<proteinExistence type="inferred from homology"/>
<evidence type="ECO:0000256" key="12">
    <source>
        <dbReference type="ARBA" id="ARBA00022771"/>
    </source>
</evidence>
<dbReference type="GO" id="GO:0016567">
    <property type="term" value="P:protein ubiquitination"/>
    <property type="evidence" value="ECO:0007669"/>
    <property type="project" value="UniProtKB-UniPathway"/>
</dbReference>
<dbReference type="SUPFAM" id="SSF57850">
    <property type="entry name" value="RING/U-box"/>
    <property type="match status" value="1"/>
</dbReference>
<dbReference type="InterPro" id="IPR040700">
    <property type="entry name" value="ZNRF-3_ecto"/>
</dbReference>
<feature type="compositionally biased region" description="Basic residues" evidence="18">
    <location>
        <begin position="489"/>
        <end position="500"/>
    </location>
</feature>
<gene>
    <name evidence="22" type="ORF">scyTo_0009754</name>
</gene>
<evidence type="ECO:0000256" key="5">
    <source>
        <dbReference type="ARBA" id="ARBA00012483"/>
    </source>
</evidence>
<keyword evidence="13" id="KW-0833">Ubl conjugation pathway</keyword>
<comment type="pathway">
    <text evidence="3">Protein modification; protein ubiquitination.</text>
</comment>
<feature type="region of interest" description="Disordered" evidence="18">
    <location>
        <begin position="353"/>
        <end position="409"/>
    </location>
</feature>
<comment type="subcellular location">
    <subcellularLocation>
        <location evidence="2">Cell membrane</location>
        <topology evidence="2">Single-pass type I membrane protein</topology>
    </subcellularLocation>
</comment>
<keyword evidence="8" id="KW-0879">Wnt signaling pathway</keyword>
<evidence type="ECO:0000256" key="9">
    <source>
        <dbReference type="ARBA" id="ARBA00022692"/>
    </source>
</evidence>
<keyword evidence="23" id="KW-1185">Reference proteome</keyword>
<comment type="caution">
    <text evidence="22">The sequence shown here is derived from an EMBL/GenBank/DDBJ whole genome shotgun (WGS) entry which is preliminary data.</text>
</comment>
<feature type="compositionally biased region" description="Polar residues" evidence="18">
    <location>
        <begin position="359"/>
        <end position="371"/>
    </location>
</feature>
<evidence type="ECO:0000256" key="7">
    <source>
        <dbReference type="ARBA" id="ARBA00022679"/>
    </source>
</evidence>
<evidence type="ECO:0000256" key="17">
    <source>
        <dbReference type="PROSITE-ProRule" id="PRU00175"/>
    </source>
</evidence>
<dbReference type="GO" id="GO:0016055">
    <property type="term" value="P:Wnt signaling pathway"/>
    <property type="evidence" value="ECO:0007669"/>
    <property type="project" value="UniProtKB-KW"/>
</dbReference>
<feature type="compositionally biased region" description="Basic and acidic residues" evidence="18">
    <location>
        <begin position="464"/>
        <end position="474"/>
    </location>
</feature>
<evidence type="ECO:0000256" key="20">
    <source>
        <dbReference type="SAM" id="SignalP"/>
    </source>
</evidence>
<evidence type="ECO:0000256" key="8">
    <source>
        <dbReference type="ARBA" id="ARBA00022687"/>
    </source>
</evidence>
<evidence type="ECO:0000256" key="13">
    <source>
        <dbReference type="ARBA" id="ARBA00022786"/>
    </source>
</evidence>
<evidence type="ECO:0000256" key="1">
    <source>
        <dbReference type="ARBA" id="ARBA00000900"/>
    </source>
</evidence>
<dbReference type="Gene3D" id="3.30.40.10">
    <property type="entry name" value="Zinc/RING finger domain, C3HC4 (zinc finger)"/>
    <property type="match status" value="1"/>
</dbReference>
<dbReference type="EMBL" id="BFAA01004063">
    <property type="protein sequence ID" value="GCB64003.1"/>
    <property type="molecule type" value="Genomic_DNA"/>
</dbReference>
<evidence type="ECO:0000259" key="21">
    <source>
        <dbReference type="PROSITE" id="PS50089"/>
    </source>
</evidence>
<feature type="signal peptide" evidence="20">
    <location>
        <begin position="1"/>
        <end position="21"/>
    </location>
</feature>
<evidence type="ECO:0000256" key="11">
    <source>
        <dbReference type="ARBA" id="ARBA00022729"/>
    </source>
</evidence>
<reference evidence="22 23" key="1">
    <citation type="journal article" date="2018" name="Nat. Ecol. Evol.">
        <title>Shark genomes provide insights into elasmobranch evolution and the origin of vertebrates.</title>
        <authorList>
            <person name="Hara Y"/>
            <person name="Yamaguchi K"/>
            <person name="Onimaru K"/>
            <person name="Kadota M"/>
            <person name="Koyanagi M"/>
            <person name="Keeley SD"/>
            <person name="Tatsumi K"/>
            <person name="Tanaka K"/>
            <person name="Motone F"/>
            <person name="Kageyama Y"/>
            <person name="Nozu R"/>
            <person name="Adachi N"/>
            <person name="Nishimura O"/>
            <person name="Nakagawa R"/>
            <person name="Tanegashima C"/>
            <person name="Kiyatake I"/>
            <person name="Matsumoto R"/>
            <person name="Murakumo K"/>
            <person name="Nishida K"/>
            <person name="Terakita A"/>
            <person name="Kuratani S"/>
            <person name="Sato K"/>
            <person name="Hyodo S Kuraku.S."/>
        </authorList>
    </citation>
    <scope>NUCLEOTIDE SEQUENCE [LARGE SCALE GENOMIC DNA]</scope>
</reference>
<name>A0A401NSX5_SCYTO</name>
<keyword evidence="11 20" id="KW-0732">Signal</keyword>
<comment type="catalytic activity">
    <reaction evidence="1">
        <text>S-ubiquitinyl-[E2 ubiquitin-conjugating enzyme]-L-cysteine + [acceptor protein]-L-lysine = [E2 ubiquitin-conjugating enzyme]-L-cysteine + N(6)-ubiquitinyl-[acceptor protein]-L-lysine.</text>
        <dbReference type="EC" id="2.3.2.27"/>
    </reaction>
</comment>
<organism evidence="22 23">
    <name type="scientific">Scyliorhinus torazame</name>
    <name type="common">Cloudy catshark</name>
    <name type="synonym">Catulus torazame</name>
    <dbReference type="NCBI Taxonomy" id="75743"/>
    <lineage>
        <taxon>Eukaryota</taxon>
        <taxon>Metazoa</taxon>
        <taxon>Chordata</taxon>
        <taxon>Craniata</taxon>
        <taxon>Vertebrata</taxon>
        <taxon>Chondrichthyes</taxon>
        <taxon>Elasmobranchii</taxon>
        <taxon>Galeomorphii</taxon>
        <taxon>Galeoidea</taxon>
        <taxon>Carcharhiniformes</taxon>
        <taxon>Scyliorhinidae</taxon>
        <taxon>Scyliorhinus</taxon>
    </lineage>
</organism>
<dbReference type="Gene3D" id="3.50.30.30">
    <property type="match status" value="1"/>
</dbReference>
<feature type="compositionally biased region" description="Basic residues" evidence="18">
    <location>
        <begin position="373"/>
        <end position="382"/>
    </location>
</feature>
<dbReference type="OMA" id="CENLEEC"/>
<evidence type="ECO:0000256" key="2">
    <source>
        <dbReference type="ARBA" id="ARBA00004251"/>
    </source>
</evidence>
<feature type="domain" description="RING-type" evidence="21">
    <location>
        <begin position="272"/>
        <end position="312"/>
    </location>
</feature>
<comment type="similarity">
    <text evidence="4">Belongs to the ZNRF3 family.</text>
</comment>
<evidence type="ECO:0000256" key="3">
    <source>
        <dbReference type="ARBA" id="ARBA00004906"/>
    </source>
</evidence>
<keyword evidence="9 19" id="KW-0812">Transmembrane</keyword>
<keyword evidence="6" id="KW-1003">Cell membrane</keyword>
<dbReference type="Proteomes" id="UP000288216">
    <property type="component" value="Unassembled WGS sequence"/>
</dbReference>
<keyword evidence="14" id="KW-0862">Zinc</keyword>
<evidence type="ECO:0000313" key="22">
    <source>
        <dbReference type="EMBL" id="GCB64003.1"/>
    </source>
</evidence>
<evidence type="ECO:0000313" key="23">
    <source>
        <dbReference type="Proteomes" id="UP000288216"/>
    </source>
</evidence>
<dbReference type="InterPro" id="IPR013083">
    <property type="entry name" value="Znf_RING/FYVE/PHD"/>
</dbReference>
<dbReference type="Pfam" id="PF18212">
    <property type="entry name" value="ZNRF_3_ecto"/>
    <property type="match status" value="1"/>
</dbReference>
<dbReference type="GO" id="GO:0008270">
    <property type="term" value="F:zinc ion binding"/>
    <property type="evidence" value="ECO:0007669"/>
    <property type="project" value="UniProtKB-KW"/>
</dbReference>
<keyword evidence="10" id="KW-0479">Metal-binding</keyword>
<feature type="compositionally biased region" description="Basic and acidic residues" evidence="18">
    <location>
        <begin position="383"/>
        <end position="394"/>
    </location>
</feature>
<dbReference type="InterPro" id="IPR001841">
    <property type="entry name" value="Znf_RING"/>
</dbReference>
<dbReference type="GO" id="GO:0061630">
    <property type="term" value="F:ubiquitin protein ligase activity"/>
    <property type="evidence" value="ECO:0007669"/>
    <property type="project" value="UniProtKB-EC"/>
</dbReference>
<keyword evidence="7" id="KW-0808">Transferase</keyword>
<dbReference type="SMART" id="SM00184">
    <property type="entry name" value="RING"/>
    <property type="match status" value="1"/>
</dbReference>
<evidence type="ECO:0000256" key="18">
    <source>
        <dbReference type="SAM" id="MobiDB-lite"/>
    </source>
</evidence>
<dbReference type="AlphaFoldDB" id="A0A401NSX5"/>
<dbReference type="GO" id="GO:0005886">
    <property type="term" value="C:plasma membrane"/>
    <property type="evidence" value="ECO:0007669"/>
    <property type="project" value="UniProtKB-SubCell"/>
</dbReference>
<accession>A0A401NSX5</accession>
<feature type="transmembrane region" description="Helical" evidence="19">
    <location>
        <begin position="197"/>
        <end position="216"/>
    </location>
</feature>
<feature type="chain" id="PRO_5018985432" description="RING-type E3 ubiquitin transferase" evidence="20">
    <location>
        <begin position="22"/>
        <end position="638"/>
    </location>
</feature>
<dbReference type="FunFam" id="3.30.40.10:FF:000075">
    <property type="entry name" value="Putative e3 ubiquitin-protein ligase rnf43"/>
    <property type="match status" value="1"/>
</dbReference>
<feature type="region of interest" description="Disordered" evidence="18">
    <location>
        <begin position="464"/>
        <end position="502"/>
    </location>
</feature>
<evidence type="ECO:0000256" key="14">
    <source>
        <dbReference type="ARBA" id="ARBA00022833"/>
    </source>
</evidence>
<evidence type="ECO:0000256" key="16">
    <source>
        <dbReference type="ARBA" id="ARBA00023136"/>
    </source>
</evidence>
<keyword evidence="16 19" id="KW-0472">Membrane</keyword>
<evidence type="ECO:0000256" key="19">
    <source>
        <dbReference type="SAM" id="Phobius"/>
    </source>
</evidence>
<protein>
    <recommendedName>
        <fullName evidence="5">RING-type E3 ubiquitin transferase</fullName>
        <ecNumber evidence="5">2.3.2.27</ecNumber>
    </recommendedName>
</protein>
<dbReference type="STRING" id="75743.A0A401NSX5"/>
<evidence type="ECO:0000256" key="4">
    <source>
        <dbReference type="ARBA" id="ARBA00008759"/>
    </source>
</evidence>
<dbReference type="OrthoDB" id="8062037at2759"/>
<dbReference type="GO" id="GO:0030178">
    <property type="term" value="P:negative regulation of Wnt signaling pathway"/>
    <property type="evidence" value="ECO:0007669"/>
    <property type="project" value="UniProtKB-ARBA"/>
</dbReference>